<evidence type="ECO:0000313" key="5">
    <source>
        <dbReference type="Proteomes" id="UP001281656"/>
    </source>
</evidence>
<dbReference type="InterPro" id="IPR043129">
    <property type="entry name" value="ATPase_NBD"/>
</dbReference>
<dbReference type="EMBL" id="JARUJP010000003">
    <property type="protein sequence ID" value="MDW8800300.1"/>
    <property type="molecule type" value="Genomic_DNA"/>
</dbReference>
<dbReference type="Proteomes" id="UP001281656">
    <property type="component" value="Unassembled WGS sequence"/>
</dbReference>
<proteinExistence type="inferred from homology"/>
<comment type="similarity">
    <text evidence="2">Belongs to the ROK (NagC/XylR) family.</text>
</comment>
<dbReference type="Pfam" id="PF13412">
    <property type="entry name" value="HTH_24"/>
    <property type="match status" value="1"/>
</dbReference>
<comment type="caution">
    <text evidence="4">The sequence shown here is derived from an EMBL/GenBank/DDBJ whole genome shotgun (WGS) entry which is preliminary data.</text>
</comment>
<evidence type="ECO:0000313" key="4">
    <source>
        <dbReference type="EMBL" id="MDW8800300.1"/>
    </source>
</evidence>
<gene>
    <name evidence="4" type="ORF">P8V03_03935</name>
</gene>
<evidence type="ECO:0000256" key="2">
    <source>
        <dbReference type="ARBA" id="ARBA00006479"/>
    </source>
</evidence>
<accession>A0ABU4JQ73</accession>
<dbReference type="Gene3D" id="3.30.420.40">
    <property type="match status" value="2"/>
</dbReference>
<dbReference type="RefSeq" id="WP_318796847.1">
    <property type="nucleotide sequence ID" value="NZ_JARUJP010000003.1"/>
</dbReference>
<protein>
    <submittedName>
        <fullName evidence="4">ROK family protein</fullName>
    </submittedName>
</protein>
<dbReference type="InterPro" id="IPR036388">
    <property type="entry name" value="WH-like_DNA-bd_sf"/>
</dbReference>
<keyword evidence="5" id="KW-1185">Reference proteome</keyword>
<dbReference type="Gene3D" id="1.10.10.10">
    <property type="entry name" value="Winged helix-like DNA-binding domain superfamily/Winged helix DNA-binding domain"/>
    <property type="match status" value="1"/>
</dbReference>
<dbReference type="Pfam" id="PF00480">
    <property type="entry name" value="ROK"/>
    <property type="match status" value="1"/>
</dbReference>
<comment type="function">
    <text evidence="1">Transcriptional repressor of xylose-utilizing enzymes.</text>
</comment>
<dbReference type="PANTHER" id="PTHR18964:SF149">
    <property type="entry name" value="BIFUNCTIONAL UDP-N-ACETYLGLUCOSAMINE 2-EPIMERASE_N-ACETYLMANNOSAMINE KINASE"/>
    <property type="match status" value="1"/>
</dbReference>
<dbReference type="SUPFAM" id="SSF53067">
    <property type="entry name" value="Actin-like ATPase domain"/>
    <property type="match status" value="1"/>
</dbReference>
<dbReference type="InterPro" id="IPR000600">
    <property type="entry name" value="ROK"/>
</dbReference>
<organism evidence="4 5">
    <name type="scientific">Clostridium tanneri</name>
    <dbReference type="NCBI Taxonomy" id="3037988"/>
    <lineage>
        <taxon>Bacteria</taxon>
        <taxon>Bacillati</taxon>
        <taxon>Bacillota</taxon>
        <taxon>Clostridia</taxon>
        <taxon>Eubacteriales</taxon>
        <taxon>Clostridiaceae</taxon>
        <taxon>Clostridium</taxon>
    </lineage>
</organism>
<keyword evidence="3" id="KW-0119">Carbohydrate metabolism</keyword>
<keyword evidence="3" id="KW-0859">Xylose metabolism</keyword>
<name>A0ABU4JQ73_9CLOT</name>
<sequence>MTMLEMRIEIWYRIPKQNEKLKKYIEKKFYKNENMRWSMGKEEEKYTKDASMPSDLKYLNRKRILQMIRNEQVVSVNDISEATRISRPTIKRAIQSFEEKGLLVSVGKGSSTNTGGKRPELYTFCCEKVILCIYLEKKYIHFAILNMKNECIREKEVLFNYEDTFEKFQHILRHNIYLILQEAETSYEDLYGISLAIGGFVDRKLGIVRFCALAPEWGRNIPIKAWLEELFPKQVIVVENLVRIAGGSLLLEEKYRSKRIVAIYTEEGISACYIDGEVLTGRNALIGEIGHMTIDYSDKEVCSCGSRGCFERMVSEDRIKEKLKENPKKLPCSTMKQWIESDELIRHLFEEADKGDELAKEIVSYVAEMFSLILKNIAINFDPEIIVVQGKYAYAGEYFESELKEARKKAGFFPEETASKLYYDMRPLRELQRFGGYHELAEMFFENPQFYEGTTLE</sequence>
<dbReference type="SUPFAM" id="SSF46785">
    <property type="entry name" value="Winged helix' DNA-binding domain"/>
    <property type="match status" value="1"/>
</dbReference>
<reference evidence="4 5" key="1">
    <citation type="submission" date="2023-04" db="EMBL/GenBank/DDBJ databases">
        <title>Clostridium tannerae sp. nov., isolated from the fecal material of an alpaca.</title>
        <authorList>
            <person name="Miller S."/>
            <person name="Hendry M."/>
            <person name="King J."/>
            <person name="Sankaranarayanan K."/>
            <person name="Lawson P.A."/>
        </authorList>
    </citation>
    <scope>NUCLEOTIDE SEQUENCE [LARGE SCALE GENOMIC DNA]</scope>
    <source>
        <strain evidence="4 5">A1-XYC3</strain>
    </source>
</reference>
<evidence type="ECO:0000256" key="3">
    <source>
        <dbReference type="ARBA" id="ARBA00022629"/>
    </source>
</evidence>
<dbReference type="PANTHER" id="PTHR18964">
    <property type="entry name" value="ROK (REPRESSOR, ORF, KINASE) FAMILY"/>
    <property type="match status" value="1"/>
</dbReference>
<dbReference type="InterPro" id="IPR036390">
    <property type="entry name" value="WH_DNA-bd_sf"/>
</dbReference>
<evidence type="ECO:0000256" key="1">
    <source>
        <dbReference type="ARBA" id="ARBA00002486"/>
    </source>
</evidence>